<reference evidence="3" key="1">
    <citation type="submission" date="2020-11" db="EMBL/GenBank/DDBJ databases">
        <authorList>
            <person name="Tran Van P."/>
        </authorList>
    </citation>
    <scope>NUCLEOTIDE SEQUENCE</scope>
</reference>
<proteinExistence type="predicted"/>
<feature type="transmembrane region" description="Helical" evidence="2">
    <location>
        <begin position="45"/>
        <end position="63"/>
    </location>
</feature>
<name>A0A7R9JX52_TIMGE</name>
<organism evidence="3">
    <name type="scientific">Timema genevievae</name>
    <name type="common">Walking stick</name>
    <dbReference type="NCBI Taxonomy" id="629358"/>
    <lineage>
        <taxon>Eukaryota</taxon>
        <taxon>Metazoa</taxon>
        <taxon>Ecdysozoa</taxon>
        <taxon>Arthropoda</taxon>
        <taxon>Hexapoda</taxon>
        <taxon>Insecta</taxon>
        <taxon>Pterygota</taxon>
        <taxon>Neoptera</taxon>
        <taxon>Polyneoptera</taxon>
        <taxon>Phasmatodea</taxon>
        <taxon>Timematodea</taxon>
        <taxon>Timematoidea</taxon>
        <taxon>Timematidae</taxon>
        <taxon>Timema</taxon>
    </lineage>
</organism>
<evidence type="ECO:0000313" key="3">
    <source>
        <dbReference type="EMBL" id="CAD7592673.1"/>
    </source>
</evidence>
<protein>
    <submittedName>
        <fullName evidence="3">Uncharacterized protein</fullName>
    </submittedName>
</protein>
<keyword evidence="2" id="KW-0812">Transmembrane</keyword>
<dbReference type="AlphaFoldDB" id="A0A7R9JX52"/>
<accession>A0A7R9JX52</accession>
<dbReference type="EMBL" id="OE840796">
    <property type="protein sequence ID" value="CAD7592673.1"/>
    <property type="molecule type" value="Genomic_DNA"/>
</dbReference>
<keyword evidence="2" id="KW-0472">Membrane</keyword>
<feature type="region of interest" description="Disordered" evidence="1">
    <location>
        <begin position="1"/>
        <end position="21"/>
    </location>
</feature>
<gene>
    <name evidence="3" type="ORF">TGEB3V08_LOCUS5005</name>
</gene>
<keyword evidence="2" id="KW-1133">Transmembrane helix</keyword>
<evidence type="ECO:0000256" key="1">
    <source>
        <dbReference type="SAM" id="MobiDB-lite"/>
    </source>
</evidence>
<feature type="compositionally biased region" description="Polar residues" evidence="1">
    <location>
        <begin position="1"/>
        <end position="16"/>
    </location>
</feature>
<evidence type="ECO:0000256" key="2">
    <source>
        <dbReference type="SAM" id="Phobius"/>
    </source>
</evidence>
<sequence>MVNNDNGNGRETSPRTSIVRGGPCKQQNVCLSHRKHLQLNESFNTTQDTICIASLIIMVLMFFNKR</sequence>